<protein>
    <submittedName>
        <fullName evidence="1">Uncharacterized short protein YbdD (DUF466 family)</fullName>
    </submittedName>
</protein>
<comment type="caution">
    <text evidence="1">The sequence shown here is derived from an EMBL/GenBank/DDBJ whole genome shotgun (WGS) entry which is preliminary data.</text>
</comment>
<proteinExistence type="predicted"/>
<dbReference type="PANTHER" id="PTHR38453:SF1">
    <property type="entry name" value="CYTOPLASMIC PROTEIN"/>
    <property type="match status" value="1"/>
</dbReference>
<reference evidence="1 2" key="1">
    <citation type="submission" date="2018-04" db="EMBL/GenBank/DDBJ databases">
        <title>Genomic Encyclopedia of Type Strains, Phase III (KMG-III): the genomes of soil and plant-associated and newly described type strains.</title>
        <authorList>
            <person name="Whitman W."/>
        </authorList>
    </citation>
    <scope>NUCLEOTIDE SEQUENCE [LARGE SCALE GENOMIC DNA]</scope>
    <source>
        <strain evidence="1 2">MA-olki</strain>
    </source>
</reference>
<dbReference type="Pfam" id="PF04328">
    <property type="entry name" value="Sel_put"/>
    <property type="match status" value="1"/>
</dbReference>
<dbReference type="PANTHER" id="PTHR38453">
    <property type="entry name" value="CYTOPLASMIC PROTEIN-RELATED"/>
    <property type="match status" value="1"/>
</dbReference>
<evidence type="ECO:0000313" key="2">
    <source>
        <dbReference type="Proteomes" id="UP000244013"/>
    </source>
</evidence>
<dbReference type="EMBL" id="QAYE01000001">
    <property type="protein sequence ID" value="PTW48675.1"/>
    <property type="molecule type" value="Genomic_DNA"/>
</dbReference>
<dbReference type="OrthoDB" id="9814284at2"/>
<accession>A0A2T5UAZ1</accession>
<organism evidence="1 2">
    <name type="scientific">Sphingomonas faeni</name>
    <dbReference type="NCBI Taxonomy" id="185950"/>
    <lineage>
        <taxon>Bacteria</taxon>
        <taxon>Pseudomonadati</taxon>
        <taxon>Pseudomonadota</taxon>
        <taxon>Alphaproteobacteria</taxon>
        <taxon>Sphingomonadales</taxon>
        <taxon>Sphingomonadaceae</taxon>
        <taxon>Sphingomonas</taxon>
    </lineage>
</organism>
<name>A0A2T5UAZ1_9SPHN</name>
<dbReference type="Proteomes" id="UP000244013">
    <property type="component" value="Unassembled WGS sequence"/>
</dbReference>
<dbReference type="RefSeq" id="WP_107951873.1">
    <property type="nucleotide sequence ID" value="NZ_QAYE01000001.1"/>
</dbReference>
<dbReference type="InterPro" id="IPR007423">
    <property type="entry name" value="Sel_put"/>
</dbReference>
<gene>
    <name evidence="1" type="ORF">C8J25_101173</name>
</gene>
<dbReference type="AlphaFoldDB" id="A0A2T5UAZ1"/>
<sequence length="62" mass="7145">MIRALYAKARETALLMVGVPSYDAYRQHMAERHPDHAPMDERAFFRDRQEARYGSKGGGRCC</sequence>
<evidence type="ECO:0000313" key="1">
    <source>
        <dbReference type="EMBL" id="PTW48675.1"/>
    </source>
</evidence>
<dbReference type="GeneID" id="91004275"/>